<reference evidence="1" key="2">
    <citation type="journal article" date="2019" name="Appl. Environ. Microbiol.">
        <title>Population genetics and characterization of Campylobacter jejuni isolates in western jackdaws and game birds in Finland.</title>
        <authorList>
            <person name="Kovanen S."/>
            <person name="Rossi M."/>
            <person name="Pohja-Mykra M."/>
            <person name="Nieminen T."/>
            <person name="Raunio-Saarnisto M."/>
            <person name="Sauvala M."/>
            <person name="Fredriksson-Ahomaa M."/>
            <person name="Hanninen M.L."/>
            <person name="Kivisto R."/>
        </authorList>
    </citation>
    <scope>NUCLEOTIDE SEQUENCE</scope>
    <source>
        <strain evidence="1">SO-26</strain>
    </source>
</reference>
<dbReference type="EMBL" id="PQZD01000003">
    <property type="protein sequence ID" value="RTI48568.1"/>
    <property type="molecule type" value="Genomic_DNA"/>
</dbReference>
<comment type="caution">
    <text evidence="1">The sequence shown here is derived from an EMBL/GenBank/DDBJ whole genome shotgun (WGS) entry which is preliminary data.</text>
</comment>
<evidence type="ECO:0000313" key="1">
    <source>
        <dbReference type="EMBL" id="RTI48568.1"/>
    </source>
</evidence>
<protein>
    <recommendedName>
        <fullName evidence="3">Phage tail protein</fullName>
    </recommendedName>
</protein>
<dbReference type="AlphaFoldDB" id="A0AAX1Z4P0"/>
<name>A0AAX1Z4P0_CAMJU</name>
<gene>
    <name evidence="1" type="ORF">C3I27_03885</name>
</gene>
<reference evidence="1" key="1">
    <citation type="submission" date="2018-01" db="EMBL/GenBank/DDBJ databases">
        <authorList>
            <person name="Kovanen S."/>
            <person name="Nieminen T."/>
            <person name="Pohja-Mykra M."/>
            <person name="Raunio-Saarnisto M."/>
            <person name="Sauvala M."/>
            <person name="Fredriksson-Ahomaa M."/>
            <person name="Hanninen M.-L."/>
            <person name="Kivisto R."/>
        </authorList>
    </citation>
    <scope>NUCLEOTIDE SEQUENCE</scope>
    <source>
        <strain evidence="1">SO-26</strain>
    </source>
</reference>
<dbReference type="Proteomes" id="UP000287197">
    <property type="component" value="Unassembled WGS sequence"/>
</dbReference>
<organism evidence="1 2">
    <name type="scientific">Campylobacter jejuni</name>
    <dbReference type="NCBI Taxonomy" id="197"/>
    <lineage>
        <taxon>Bacteria</taxon>
        <taxon>Pseudomonadati</taxon>
        <taxon>Campylobacterota</taxon>
        <taxon>Epsilonproteobacteria</taxon>
        <taxon>Campylobacterales</taxon>
        <taxon>Campylobacteraceae</taxon>
        <taxon>Campylobacter</taxon>
    </lineage>
</organism>
<proteinExistence type="predicted"/>
<evidence type="ECO:0008006" key="3">
    <source>
        <dbReference type="Google" id="ProtNLM"/>
    </source>
</evidence>
<evidence type="ECO:0000313" key="2">
    <source>
        <dbReference type="Proteomes" id="UP000287197"/>
    </source>
</evidence>
<sequence length="111" mass="12131">MVRAITAQYIQQYYLSSFTLNFGRVNRGAVTITNPAGKDALAYCYGKRIIGTGSGGSYGQDVYYNSFYSNGISLTGTGDSGYWFYLKRGQTVTCAQNYNANPSGCFCITTK</sequence>
<accession>A0AAX1Z4P0</accession>